<dbReference type="OrthoDB" id="58529at2759"/>
<dbReference type="AlphaFoldDB" id="A0A0H2RT85"/>
<dbReference type="Proteomes" id="UP000053477">
    <property type="component" value="Unassembled WGS sequence"/>
</dbReference>
<dbReference type="EMBL" id="KQ085935">
    <property type="protein sequence ID" value="KLO15029.1"/>
    <property type="molecule type" value="Genomic_DNA"/>
</dbReference>
<feature type="domain" description="CASTOR ACT" evidence="1">
    <location>
        <begin position="79"/>
        <end position="136"/>
    </location>
</feature>
<dbReference type="InterPro" id="IPR051719">
    <property type="entry name" value="CASTOR_mTORC1"/>
</dbReference>
<dbReference type="InterPro" id="IPR027795">
    <property type="entry name" value="CASTOR_ACT_dom"/>
</dbReference>
<accession>A0A0H2RT85</accession>
<dbReference type="InterPro" id="IPR016540">
    <property type="entry name" value="UCP008459"/>
</dbReference>
<dbReference type="Gene3D" id="3.30.2130.10">
    <property type="entry name" value="VC0802-like"/>
    <property type="match status" value="1"/>
</dbReference>
<dbReference type="SUPFAM" id="SSF55021">
    <property type="entry name" value="ACT-like"/>
    <property type="match status" value="2"/>
</dbReference>
<name>A0A0H2RT85_9AGAM</name>
<evidence type="ECO:0000259" key="1">
    <source>
        <dbReference type="Pfam" id="PF13840"/>
    </source>
</evidence>
<proteinExistence type="predicted"/>
<keyword evidence="3" id="KW-1185">Reference proteome</keyword>
<evidence type="ECO:0000313" key="3">
    <source>
        <dbReference type="Proteomes" id="UP000053477"/>
    </source>
</evidence>
<dbReference type="Pfam" id="PF13840">
    <property type="entry name" value="ACT_7"/>
    <property type="match status" value="1"/>
</dbReference>
<dbReference type="GO" id="GO:0046394">
    <property type="term" value="P:carboxylic acid biosynthetic process"/>
    <property type="evidence" value="ECO:0007669"/>
    <property type="project" value="UniProtKB-ARBA"/>
</dbReference>
<dbReference type="GO" id="GO:0006520">
    <property type="term" value="P:amino acid metabolic process"/>
    <property type="evidence" value="ECO:0007669"/>
    <property type="project" value="UniProtKB-ARBA"/>
</dbReference>
<dbReference type="PANTHER" id="PTHR31131:SF6">
    <property type="entry name" value="CASTOR ACT DOMAIN-CONTAINING PROTEIN"/>
    <property type="match status" value="1"/>
</dbReference>
<gene>
    <name evidence="2" type="ORF">SCHPADRAFT_927440</name>
</gene>
<sequence>MSPPSDHVALSLELLDDVFVVQQVPTGDPIPSHILERLGKSEGQGFISITRTDEEISIVYNAVHAPDESSDIQRLDLANWRCIRIKGPMDFGLTGVLCAFTTPLKAAGVPIFAVSTWNTDYVLVPKDKVVEAKAALLQDGWKFQ</sequence>
<dbReference type="InParanoid" id="A0A0H2RT85"/>
<evidence type="ECO:0000313" key="2">
    <source>
        <dbReference type="EMBL" id="KLO15029.1"/>
    </source>
</evidence>
<dbReference type="InterPro" id="IPR045865">
    <property type="entry name" value="ACT-like_dom_sf"/>
</dbReference>
<dbReference type="PIRSF" id="PIRSF008459">
    <property type="entry name" value="UCP008459"/>
    <property type="match status" value="1"/>
</dbReference>
<organism evidence="2 3">
    <name type="scientific">Schizopora paradoxa</name>
    <dbReference type="NCBI Taxonomy" id="27342"/>
    <lineage>
        <taxon>Eukaryota</taxon>
        <taxon>Fungi</taxon>
        <taxon>Dikarya</taxon>
        <taxon>Basidiomycota</taxon>
        <taxon>Agaricomycotina</taxon>
        <taxon>Agaricomycetes</taxon>
        <taxon>Hymenochaetales</taxon>
        <taxon>Schizoporaceae</taxon>
        <taxon>Schizopora</taxon>
    </lineage>
</organism>
<dbReference type="PANTHER" id="PTHR31131">
    <property type="entry name" value="CHROMOSOME 1, WHOLE GENOME SHOTGUN SEQUENCE"/>
    <property type="match status" value="1"/>
</dbReference>
<reference evidence="2 3" key="1">
    <citation type="submission" date="2015-04" db="EMBL/GenBank/DDBJ databases">
        <title>Complete genome sequence of Schizopora paradoxa KUC8140, a cosmopolitan wood degrader in East Asia.</title>
        <authorList>
            <consortium name="DOE Joint Genome Institute"/>
            <person name="Min B."/>
            <person name="Park H."/>
            <person name="Jang Y."/>
            <person name="Kim J.-J."/>
            <person name="Kim K.H."/>
            <person name="Pangilinan J."/>
            <person name="Lipzen A."/>
            <person name="Riley R."/>
            <person name="Grigoriev I.V."/>
            <person name="Spatafora J.W."/>
            <person name="Choi I.-G."/>
        </authorList>
    </citation>
    <scope>NUCLEOTIDE SEQUENCE [LARGE SCALE GENOMIC DNA]</scope>
    <source>
        <strain evidence="2 3">KUC8140</strain>
    </source>
</reference>
<protein>
    <recommendedName>
        <fullName evidence="1">CASTOR ACT domain-containing protein</fullName>
    </recommendedName>
</protein>